<dbReference type="Proteomes" id="UP000270616">
    <property type="component" value="Unassembled WGS sequence"/>
</dbReference>
<comment type="caution">
    <text evidence="8">The sequence shown here is derived from an EMBL/GenBank/DDBJ whole genome shotgun (WGS) entry which is preliminary data.</text>
</comment>
<gene>
    <name evidence="8" type="ORF">EDL96_00965</name>
</gene>
<dbReference type="InterPro" id="IPR001055">
    <property type="entry name" value="Adrenodoxin-like"/>
</dbReference>
<evidence type="ECO:0000256" key="1">
    <source>
        <dbReference type="ARBA" id="ARBA00010914"/>
    </source>
</evidence>
<dbReference type="InterPro" id="IPR001041">
    <property type="entry name" value="2Fe-2S_ferredoxin-type"/>
</dbReference>
<dbReference type="Pfam" id="PF00111">
    <property type="entry name" value="Fer2"/>
    <property type="match status" value="1"/>
</dbReference>
<sequence>MSSITVNVIDRDGTRTEGVEWNSSESLMEALTRNKFPILATCGGNASCSTCHCYLGASAATATANSPIGDEEEDVLDMLDDTRHEDSRLTCQVEWSEELNGAEVTIAPEW</sequence>
<evidence type="ECO:0000313" key="9">
    <source>
        <dbReference type="Proteomes" id="UP000270616"/>
    </source>
</evidence>
<dbReference type="GO" id="GO:0009055">
    <property type="term" value="F:electron transfer activity"/>
    <property type="evidence" value="ECO:0007669"/>
    <property type="project" value="TreeGrafter"/>
</dbReference>
<reference evidence="8 9" key="1">
    <citation type="submission" date="2018-10" db="EMBL/GenBank/DDBJ databases">
        <title>Kocuria sp. M5W7-7, whole genome shotgun sequence.</title>
        <authorList>
            <person name="Tuo L."/>
        </authorList>
    </citation>
    <scope>NUCLEOTIDE SEQUENCE [LARGE SCALE GENOMIC DNA]</scope>
    <source>
        <strain evidence="8 9">M5W7-7</strain>
    </source>
</reference>
<dbReference type="PROSITE" id="PS51085">
    <property type="entry name" value="2FE2S_FER_2"/>
    <property type="match status" value="1"/>
</dbReference>
<dbReference type="GO" id="GO:0051537">
    <property type="term" value="F:2 iron, 2 sulfur cluster binding"/>
    <property type="evidence" value="ECO:0007669"/>
    <property type="project" value="UniProtKB-KW"/>
</dbReference>
<dbReference type="SUPFAM" id="SSF54292">
    <property type="entry name" value="2Fe-2S ferredoxin-like"/>
    <property type="match status" value="1"/>
</dbReference>
<evidence type="ECO:0000256" key="5">
    <source>
        <dbReference type="ARBA" id="ARBA00023014"/>
    </source>
</evidence>
<evidence type="ECO:0000256" key="2">
    <source>
        <dbReference type="ARBA" id="ARBA00022714"/>
    </source>
</evidence>
<evidence type="ECO:0000256" key="3">
    <source>
        <dbReference type="ARBA" id="ARBA00022723"/>
    </source>
</evidence>
<organism evidence="8 9">
    <name type="scientific">Kocuria soli</name>
    <dbReference type="NCBI Taxonomy" id="2485125"/>
    <lineage>
        <taxon>Bacteria</taxon>
        <taxon>Bacillati</taxon>
        <taxon>Actinomycetota</taxon>
        <taxon>Actinomycetes</taxon>
        <taxon>Micrococcales</taxon>
        <taxon>Micrococcaceae</taxon>
        <taxon>Kocuria</taxon>
    </lineage>
</organism>
<dbReference type="InterPro" id="IPR036010">
    <property type="entry name" value="2Fe-2S_ferredoxin-like_sf"/>
</dbReference>
<dbReference type="InterPro" id="IPR012675">
    <property type="entry name" value="Beta-grasp_dom_sf"/>
</dbReference>
<dbReference type="Gene3D" id="3.10.20.30">
    <property type="match status" value="1"/>
</dbReference>
<dbReference type="GO" id="GO:0140647">
    <property type="term" value="P:P450-containing electron transport chain"/>
    <property type="evidence" value="ECO:0007669"/>
    <property type="project" value="InterPro"/>
</dbReference>
<dbReference type="EMBL" id="RKMF01000001">
    <property type="protein sequence ID" value="ROZ65688.1"/>
    <property type="molecule type" value="Genomic_DNA"/>
</dbReference>
<evidence type="ECO:0000313" key="8">
    <source>
        <dbReference type="EMBL" id="ROZ65688.1"/>
    </source>
</evidence>
<feature type="domain" description="2Fe-2S ferredoxin-type" evidence="7">
    <location>
        <begin position="4"/>
        <end position="110"/>
    </location>
</feature>
<dbReference type="CDD" id="cd00207">
    <property type="entry name" value="fer2"/>
    <property type="match status" value="1"/>
</dbReference>
<dbReference type="OrthoDB" id="9799640at2"/>
<keyword evidence="2" id="KW-0001">2Fe-2S</keyword>
<dbReference type="AlphaFoldDB" id="A0A3N3ZTN5"/>
<keyword evidence="9" id="KW-1185">Reference proteome</keyword>
<accession>A0A3N3ZTN5</accession>
<comment type="similarity">
    <text evidence="1">Belongs to the adrenodoxin/putidaredoxin family.</text>
</comment>
<proteinExistence type="inferred from homology"/>
<keyword evidence="3" id="KW-0479">Metal-binding</keyword>
<dbReference type="RefSeq" id="WP_123823580.1">
    <property type="nucleotide sequence ID" value="NZ_RKMF01000001.1"/>
</dbReference>
<evidence type="ECO:0000256" key="4">
    <source>
        <dbReference type="ARBA" id="ARBA00023004"/>
    </source>
</evidence>
<evidence type="ECO:0000256" key="6">
    <source>
        <dbReference type="ARBA" id="ARBA00034078"/>
    </source>
</evidence>
<name>A0A3N3ZTN5_9MICC</name>
<dbReference type="PANTHER" id="PTHR23426:SF65">
    <property type="entry name" value="FERREDOXIN-2, MITOCHONDRIAL"/>
    <property type="match status" value="1"/>
</dbReference>
<dbReference type="GO" id="GO:0046872">
    <property type="term" value="F:metal ion binding"/>
    <property type="evidence" value="ECO:0007669"/>
    <property type="project" value="UniProtKB-KW"/>
</dbReference>
<keyword evidence="5" id="KW-0411">Iron-sulfur</keyword>
<protein>
    <submittedName>
        <fullName evidence="8">Ferredoxin</fullName>
    </submittedName>
</protein>
<evidence type="ECO:0000259" key="7">
    <source>
        <dbReference type="PROSITE" id="PS51085"/>
    </source>
</evidence>
<dbReference type="PANTHER" id="PTHR23426">
    <property type="entry name" value="FERREDOXIN/ADRENODOXIN"/>
    <property type="match status" value="1"/>
</dbReference>
<keyword evidence="4" id="KW-0408">Iron</keyword>
<comment type="cofactor">
    <cofactor evidence="6">
        <name>[2Fe-2S] cluster</name>
        <dbReference type="ChEBI" id="CHEBI:190135"/>
    </cofactor>
</comment>